<organism evidence="1 2">
    <name type="scientific">Brachionus plicatilis</name>
    <name type="common">Marine rotifer</name>
    <name type="synonym">Brachionus muelleri</name>
    <dbReference type="NCBI Taxonomy" id="10195"/>
    <lineage>
        <taxon>Eukaryota</taxon>
        <taxon>Metazoa</taxon>
        <taxon>Spiralia</taxon>
        <taxon>Gnathifera</taxon>
        <taxon>Rotifera</taxon>
        <taxon>Eurotatoria</taxon>
        <taxon>Monogononta</taxon>
        <taxon>Pseudotrocha</taxon>
        <taxon>Ploima</taxon>
        <taxon>Brachionidae</taxon>
        <taxon>Brachionus</taxon>
    </lineage>
</organism>
<sequence>IQALNKILHYVLLGDDQVDIVVSVIEDSSFDIRESLKDLLSNCKLATKIGVRKTVQALLKNLEKYPSDKTSIWKCFKSLGQKHSKFVMSLISYLINLHPFIDLVEPDINDYYCKKKFKILAHITILYIFSIRIKRFEKVRFSRAIR</sequence>
<keyword evidence="2" id="KW-1185">Reference proteome</keyword>
<dbReference type="PANTHER" id="PTHR20938">
    <property type="entry name" value="INTEGRATOR COMPLEX SUBUNIT 4"/>
    <property type="match status" value="1"/>
</dbReference>
<feature type="non-terminal residue" evidence="1">
    <location>
        <position position="1"/>
    </location>
</feature>
<dbReference type="STRING" id="10195.A0A3M7PCP5"/>
<protein>
    <submittedName>
        <fullName evidence="1">Integrator complex subunit 4</fullName>
    </submittedName>
</protein>
<dbReference type="OrthoDB" id="18190at2759"/>
<name>A0A3M7PCP5_BRAPC</name>
<reference evidence="1 2" key="1">
    <citation type="journal article" date="2018" name="Sci. Rep.">
        <title>Genomic signatures of local adaptation to the degree of environmental predictability in rotifers.</title>
        <authorList>
            <person name="Franch-Gras L."/>
            <person name="Hahn C."/>
            <person name="Garcia-Roger E.M."/>
            <person name="Carmona M.J."/>
            <person name="Serra M."/>
            <person name="Gomez A."/>
        </authorList>
    </citation>
    <scope>NUCLEOTIDE SEQUENCE [LARGE SCALE GENOMIC DNA]</scope>
    <source>
        <strain evidence="1">HYR1</strain>
    </source>
</reference>
<accession>A0A3M7PCP5</accession>
<dbReference type="AlphaFoldDB" id="A0A3M7PCP5"/>
<comment type="caution">
    <text evidence="1">The sequence shown here is derived from an EMBL/GenBank/DDBJ whole genome shotgun (WGS) entry which is preliminary data.</text>
</comment>
<dbReference type="GO" id="GO:0016180">
    <property type="term" value="P:snRNA processing"/>
    <property type="evidence" value="ECO:0007669"/>
    <property type="project" value="TreeGrafter"/>
</dbReference>
<evidence type="ECO:0000313" key="1">
    <source>
        <dbReference type="EMBL" id="RMZ96876.1"/>
    </source>
</evidence>
<dbReference type="EMBL" id="REGN01011819">
    <property type="protein sequence ID" value="RMZ96876.1"/>
    <property type="molecule type" value="Genomic_DNA"/>
</dbReference>
<dbReference type="PANTHER" id="PTHR20938:SF0">
    <property type="entry name" value="INTEGRATOR COMPLEX SUBUNIT 4"/>
    <property type="match status" value="1"/>
</dbReference>
<gene>
    <name evidence="1" type="ORF">BpHYR1_027931</name>
</gene>
<proteinExistence type="predicted"/>
<evidence type="ECO:0000313" key="2">
    <source>
        <dbReference type="Proteomes" id="UP000276133"/>
    </source>
</evidence>
<dbReference type="Proteomes" id="UP000276133">
    <property type="component" value="Unassembled WGS sequence"/>
</dbReference>
<dbReference type="GO" id="GO:0032039">
    <property type="term" value="C:integrator complex"/>
    <property type="evidence" value="ECO:0007669"/>
    <property type="project" value="TreeGrafter"/>
</dbReference>